<dbReference type="AlphaFoldDB" id="A0A176WCZ9"/>
<evidence type="ECO:0000313" key="2">
    <source>
        <dbReference type="EMBL" id="OAE30543.1"/>
    </source>
</evidence>
<dbReference type="Proteomes" id="UP000077202">
    <property type="component" value="Unassembled WGS sequence"/>
</dbReference>
<sequence>MDGVEKGLEILTRLEKFFFGEEGGDGRAGHPSAAAAAAAGGKWEAGRKDGKPGEGTGRREAGRQAGMAEAEEGRKAGRRGGGGGRSALESLWMAVALSPPLVHKCEPHALMAPSSEQPSLEARDKRQKLSSPPHVP</sequence>
<keyword evidence="3" id="KW-1185">Reference proteome</keyword>
<protein>
    <submittedName>
        <fullName evidence="2">Uncharacterized protein</fullName>
    </submittedName>
</protein>
<accession>A0A176WCZ9</accession>
<organism evidence="2 3">
    <name type="scientific">Marchantia polymorpha subsp. ruderalis</name>
    <dbReference type="NCBI Taxonomy" id="1480154"/>
    <lineage>
        <taxon>Eukaryota</taxon>
        <taxon>Viridiplantae</taxon>
        <taxon>Streptophyta</taxon>
        <taxon>Embryophyta</taxon>
        <taxon>Marchantiophyta</taxon>
        <taxon>Marchantiopsida</taxon>
        <taxon>Marchantiidae</taxon>
        <taxon>Marchantiales</taxon>
        <taxon>Marchantiaceae</taxon>
        <taxon>Marchantia</taxon>
    </lineage>
</organism>
<comment type="caution">
    <text evidence="2">The sequence shown here is derived from an EMBL/GenBank/DDBJ whole genome shotgun (WGS) entry which is preliminary data.</text>
</comment>
<feature type="compositionally biased region" description="Basic and acidic residues" evidence="1">
    <location>
        <begin position="44"/>
        <end position="62"/>
    </location>
</feature>
<name>A0A176WCZ9_MARPO</name>
<feature type="region of interest" description="Disordered" evidence="1">
    <location>
        <begin position="108"/>
        <end position="136"/>
    </location>
</feature>
<gene>
    <name evidence="2" type="ORF">AXG93_977s1290</name>
</gene>
<dbReference type="EMBL" id="LVLJ01001301">
    <property type="protein sequence ID" value="OAE30543.1"/>
    <property type="molecule type" value="Genomic_DNA"/>
</dbReference>
<evidence type="ECO:0000313" key="3">
    <source>
        <dbReference type="Proteomes" id="UP000077202"/>
    </source>
</evidence>
<evidence type="ECO:0000256" key="1">
    <source>
        <dbReference type="SAM" id="MobiDB-lite"/>
    </source>
</evidence>
<reference evidence="2" key="1">
    <citation type="submission" date="2016-03" db="EMBL/GenBank/DDBJ databases">
        <title>Mechanisms controlling the formation of the plant cell surface in tip-growing cells are functionally conserved among land plants.</title>
        <authorList>
            <person name="Honkanen S."/>
            <person name="Jones V.A."/>
            <person name="Morieri G."/>
            <person name="Champion C."/>
            <person name="Hetherington A.J."/>
            <person name="Kelly S."/>
            <person name="Saint-Marcoux D."/>
            <person name="Proust H."/>
            <person name="Prescott H."/>
            <person name="Dolan L."/>
        </authorList>
    </citation>
    <scope>NUCLEOTIDE SEQUENCE [LARGE SCALE GENOMIC DNA]</scope>
    <source>
        <tissue evidence="2">Whole gametophyte</tissue>
    </source>
</reference>
<proteinExistence type="predicted"/>
<feature type="compositionally biased region" description="Low complexity" evidence="1">
    <location>
        <begin position="29"/>
        <end position="42"/>
    </location>
</feature>
<feature type="region of interest" description="Disordered" evidence="1">
    <location>
        <begin position="20"/>
        <end position="86"/>
    </location>
</feature>